<evidence type="ECO:0000313" key="4">
    <source>
        <dbReference type="Proteomes" id="UP000295043"/>
    </source>
</evidence>
<keyword evidence="1" id="KW-0472">Membrane</keyword>
<evidence type="ECO:0000313" key="3">
    <source>
        <dbReference type="EMBL" id="TCN32675.1"/>
    </source>
</evidence>
<evidence type="ECO:0000259" key="2">
    <source>
        <dbReference type="Pfam" id="PF00144"/>
    </source>
</evidence>
<dbReference type="PANTHER" id="PTHR46825">
    <property type="entry name" value="D-ALANYL-D-ALANINE-CARBOXYPEPTIDASE/ENDOPEPTIDASE AMPH"/>
    <property type="match status" value="1"/>
</dbReference>
<dbReference type="Gene3D" id="3.40.710.10">
    <property type="entry name" value="DD-peptidase/beta-lactamase superfamily"/>
    <property type="match status" value="1"/>
</dbReference>
<dbReference type="RefSeq" id="WP_165913933.1">
    <property type="nucleotide sequence ID" value="NZ_SLVU01000004.1"/>
</dbReference>
<dbReference type="EMBL" id="SLVU01000004">
    <property type="protein sequence ID" value="TCN32675.1"/>
    <property type="molecule type" value="Genomic_DNA"/>
</dbReference>
<dbReference type="InterPro" id="IPR050491">
    <property type="entry name" value="AmpC-like"/>
</dbReference>
<feature type="transmembrane region" description="Helical" evidence="1">
    <location>
        <begin position="20"/>
        <end position="40"/>
    </location>
</feature>
<accession>A0A4R2BZU6</accession>
<dbReference type="AlphaFoldDB" id="A0A4R2BZU6"/>
<reference evidence="3 4" key="1">
    <citation type="submission" date="2019-03" db="EMBL/GenBank/DDBJ databases">
        <title>Genomic Encyclopedia of Type Strains, Phase IV (KMG-V): Genome sequencing to study the core and pangenomes of soil and plant-associated prokaryotes.</title>
        <authorList>
            <person name="Whitman W."/>
        </authorList>
    </citation>
    <scope>NUCLEOTIDE SEQUENCE [LARGE SCALE GENOMIC DNA]</scope>
    <source>
        <strain evidence="3 4">23C40</strain>
    </source>
</reference>
<feature type="domain" description="Beta-lactamase-related" evidence="2">
    <location>
        <begin position="58"/>
        <end position="285"/>
    </location>
</feature>
<name>A0A4R2BZU6_9HYPH</name>
<comment type="caution">
    <text evidence="3">The sequence shown here is derived from an EMBL/GenBank/DDBJ whole genome shotgun (WGS) entry which is preliminary data.</text>
</comment>
<organism evidence="3 4">
    <name type="scientific">Sinorhizobium americanum</name>
    <dbReference type="NCBI Taxonomy" id="194963"/>
    <lineage>
        <taxon>Bacteria</taxon>
        <taxon>Pseudomonadati</taxon>
        <taxon>Pseudomonadota</taxon>
        <taxon>Alphaproteobacteria</taxon>
        <taxon>Hyphomicrobiales</taxon>
        <taxon>Rhizobiaceae</taxon>
        <taxon>Sinorhizobium/Ensifer group</taxon>
        <taxon>Sinorhizobium</taxon>
    </lineage>
</organism>
<dbReference type="InterPro" id="IPR012338">
    <property type="entry name" value="Beta-lactam/transpept-like"/>
</dbReference>
<dbReference type="PANTHER" id="PTHR46825:SF9">
    <property type="entry name" value="BETA-LACTAMASE-RELATED DOMAIN-CONTAINING PROTEIN"/>
    <property type="match status" value="1"/>
</dbReference>
<evidence type="ECO:0000256" key="1">
    <source>
        <dbReference type="SAM" id="Phobius"/>
    </source>
</evidence>
<dbReference type="SUPFAM" id="SSF56601">
    <property type="entry name" value="beta-lactamase/transpeptidase-like"/>
    <property type="match status" value="1"/>
</dbReference>
<proteinExistence type="predicted"/>
<protein>
    <submittedName>
        <fullName evidence="3">Beta-lactamase</fullName>
    </submittedName>
</protein>
<dbReference type="Pfam" id="PF00144">
    <property type="entry name" value="Beta-lactamase"/>
    <property type="match status" value="1"/>
</dbReference>
<dbReference type="Proteomes" id="UP000295043">
    <property type="component" value="Unassembled WGS sequence"/>
</dbReference>
<keyword evidence="1" id="KW-0812">Transmembrane</keyword>
<sequence>MADLLDHSATASVVSVRRLWLRRVTAVVVGFGLAVFYSALWPRIADAYFWSKPSAIHDVVKYVMDQNAIAGSVVVIGYEGESPQISAFGLTTDGREMVPKERFSLASLSKPITAAAVMRLIDESAFSLDDRLVDLVPIARTARDQRYKEITVRHLLQHSGGWTRPANFGLTGDDCSPVAIEAMSYPLSFSPGERYVYSNIGYCWLELIVSSRSGSGYEAFVRKAVLDPAGASELKLEDRLLGGFGGWAGTAADYFRFFSRPPKLAQAASRARLEDPALDYGLGVAIIDEATGHWGSLLGAKRVFTLALRAPSGATVVALFNDYPRDARATATKALKAFRRVLEARRPGSSSL</sequence>
<gene>
    <name evidence="3" type="ORF">EV184_104343</name>
</gene>
<dbReference type="InterPro" id="IPR001466">
    <property type="entry name" value="Beta-lactam-related"/>
</dbReference>
<keyword evidence="1" id="KW-1133">Transmembrane helix</keyword>